<evidence type="ECO:0000256" key="3">
    <source>
        <dbReference type="ARBA" id="ARBA00022553"/>
    </source>
</evidence>
<dbReference type="InterPro" id="IPR001245">
    <property type="entry name" value="Ser-Thr/Tyr_kinase_cat_dom"/>
</dbReference>
<evidence type="ECO:0000256" key="8">
    <source>
        <dbReference type="ARBA" id="ARBA00022741"/>
    </source>
</evidence>
<dbReference type="GO" id="GO:0005524">
    <property type="term" value="F:ATP binding"/>
    <property type="evidence" value="ECO:0007669"/>
    <property type="project" value="UniProtKB-UniRule"/>
</dbReference>
<dbReference type="FunFam" id="3.30.200.20:FF:000142">
    <property type="entry name" value="Cysteine-rich receptor-like protein kinase 10"/>
    <property type="match status" value="1"/>
</dbReference>
<evidence type="ECO:0000256" key="14">
    <source>
        <dbReference type="ARBA" id="ARBA00023180"/>
    </source>
</evidence>
<feature type="region of interest" description="Disordered" evidence="18">
    <location>
        <begin position="641"/>
        <end position="660"/>
    </location>
</feature>
<comment type="catalytic activity">
    <reaction evidence="16">
        <text>L-threonyl-[protein] + ATP = O-phospho-L-threonyl-[protein] + ADP + H(+)</text>
        <dbReference type="Rhea" id="RHEA:46608"/>
        <dbReference type="Rhea" id="RHEA-COMP:11060"/>
        <dbReference type="Rhea" id="RHEA-COMP:11605"/>
        <dbReference type="ChEBI" id="CHEBI:15378"/>
        <dbReference type="ChEBI" id="CHEBI:30013"/>
        <dbReference type="ChEBI" id="CHEBI:30616"/>
        <dbReference type="ChEBI" id="CHEBI:61977"/>
        <dbReference type="ChEBI" id="CHEBI:456216"/>
    </reaction>
</comment>
<keyword evidence="13 22" id="KW-0675">Receptor</keyword>
<evidence type="ECO:0000256" key="17">
    <source>
        <dbReference type="PROSITE-ProRule" id="PRU10141"/>
    </source>
</evidence>
<evidence type="ECO:0000313" key="23">
    <source>
        <dbReference type="Proteomes" id="UP000237105"/>
    </source>
</evidence>
<dbReference type="GO" id="GO:0042742">
    <property type="term" value="P:defense response to bacterium"/>
    <property type="evidence" value="ECO:0007669"/>
    <property type="project" value="TreeGrafter"/>
</dbReference>
<dbReference type="OrthoDB" id="688481at2759"/>
<proteinExistence type="predicted"/>
<dbReference type="Gene3D" id="3.30.200.20">
    <property type="entry name" value="Phosphorylase Kinase, domain 1"/>
    <property type="match status" value="1"/>
</dbReference>
<gene>
    <name evidence="22" type="primary">PanCRK20</name>
    <name evidence="22" type="ORF">PanWU01x14_364320</name>
</gene>
<keyword evidence="2" id="KW-0723">Serine/threonine-protein kinase</keyword>
<dbReference type="Gene3D" id="1.10.510.10">
    <property type="entry name" value="Transferase(Phosphotransferase) domain 1"/>
    <property type="match status" value="1"/>
</dbReference>
<evidence type="ECO:0000256" key="7">
    <source>
        <dbReference type="ARBA" id="ARBA00022737"/>
    </source>
</evidence>
<dbReference type="Pfam" id="PF07714">
    <property type="entry name" value="PK_Tyr_Ser-Thr"/>
    <property type="match status" value="1"/>
</dbReference>
<protein>
    <submittedName>
        <fullName evidence="22">Cysteine rich receptor like kinase</fullName>
    </submittedName>
</protein>
<dbReference type="EMBL" id="JXTB01000870">
    <property type="protein sequence ID" value="PON32091.1"/>
    <property type="molecule type" value="Genomic_DNA"/>
</dbReference>
<dbReference type="InterPro" id="IPR038408">
    <property type="entry name" value="GNK2_sf"/>
</dbReference>
<dbReference type="SMART" id="SM00220">
    <property type="entry name" value="S_TKc"/>
    <property type="match status" value="1"/>
</dbReference>
<keyword evidence="7" id="KW-0677">Repeat</keyword>
<keyword evidence="4" id="KW-0808">Transferase</keyword>
<sequence>MRMFSFKIFSLRVSSYIVYLGFLIHVGESAPTYSRHACTDSTTGALTQNSTYVSNLNLLLSYLNSNSTVTGGFYKTTVASGTPVAASGLFQCRGDVTTSICRECVGSASREVLRRCPEQKEAVIWYDTCWLRYQDRSAFNPNPGIVPATSLNSNQTVTETERFNGLLSGAMNTVADRAANSGSGKKFATDEEKFTNSSTVYSLAQCTSDLSAADCTMCLRSAIGFFPECCGGKRGGAVFLPSCITRYEFYPFYNSTTVSSDIRPSGIMYMISVKLSAGDGKHSTITIIAIAVPIGVVLVAVSIGFCFLRRKVKIKKYLSIRQDSVREDISNRDTLQFALEEIETATDNFSDDNKIGEGGFGEVYKGTLRDGQKVAVKRLIGNSGHGAEQFMNEVLLVAKLQHRNLVRLLGFCLEGEAKILIYEYVPNRSLDYFLFDQEKQNLLDWTRRYKIIAGIARGILYLHEDSRLKIIHRDLKASNILLDNDMNPKIADFGMAKIFVVDQTQGSTNRIVGTYGYMSPEYAMHGQFSVKSDVFSFGVLVLEILSGKKNNFFYQSHGAGDLLSYAWELWKEGTPLELLDPTIRNSFSRNEVMRCIHMGLLCVEENPTRRPTMATIVLMLNSYSVTLPAPQQPALVHRNRTQSSTPTREHHFDQFSPNSTSWSVNDGSMITEVYPR</sequence>
<evidence type="ECO:0000256" key="12">
    <source>
        <dbReference type="ARBA" id="ARBA00023136"/>
    </source>
</evidence>
<dbReference type="PROSITE" id="PS00107">
    <property type="entry name" value="PROTEIN_KINASE_ATP"/>
    <property type="match status" value="1"/>
</dbReference>
<feature type="domain" description="Gnk2-homologous" evidence="21">
    <location>
        <begin position="145"/>
        <end position="252"/>
    </location>
</feature>
<organism evidence="22 23">
    <name type="scientific">Parasponia andersonii</name>
    <name type="common">Sponia andersonii</name>
    <dbReference type="NCBI Taxonomy" id="3476"/>
    <lineage>
        <taxon>Eukaryota</taxon>
        <taxon>Viridiplantae</taxon>
        <taxon>Streptophyta</taxon>
        <taxon>Embryophyta</taxon>
        <taxon>Tracheophyta</taxon>
        <taxon>Spermatophyta</taxon>
        <taxon>Magnoliopsida</taxon>
        <taxon>eudicotyledons</taxon>
        <taxon>Gunneridae</taxon>
        <taxon>Pentapetalae</taxon>
        <taxon>rosids</taxon>
        <taxon>fabids</taxon>
        <taxon>Rosales</taxon>
        <taxon>Cannabaceae</taxon>
        <taxon>Parasponia</taxon>
    </lineage>
</organism>
<dbReference type="PANTHER" id="PTHR27002:SF1050">
    <property type="entry name" value="CYSTEINE-RICH RECEPTOR-LIKE PROTEIN KINASE 5"/>
    <property type="match status" value="1"/>
</dbReference>
<keyword evidence="5 19" id="KW-0812">Transmembrane</keyword>
<dbReference type="InterPro" id="IPR008271">
    <property type="entry name" value="Ser/Thr_kinase_AS"/>
</dbReference>
<dbReference type="Gene3D" id="3.30.430.20">
    <property type="entry name" value="Gnk2 domain, C-X8-C-X2-C motif"/>
    <property type="match status" value="2"/>
</dbReference>
<accession>A0A2P5A6D5</accession>
<evidence type="ECO:0000259" key="20">
    <source>
        <dbReference type="PROSITE" id="PS50011"/>
    </source>
</evidence>
<feature type="domain" description="Gnk2-homologous" evidence="21">
    <location>
        <begin position="34"/>
        <end position="138"/>
    </location>
</feature>
<dbReference type="STRING" id="3476.A0A2P5A6D5"/>
<comment type="caution">
    <text evidence="22">The sequence shown here is derived from an EMBL/GenBank/DDBJ whole genome shotgun (WGS) entry which is preliminary data.</text>
</comment>
<feature type="transmembrane region" description="Helical" evidence="19">
    <location>
        <begin position="285"/>
        <end position="308"/>
    </location>
</feature>
<dbReference type="FunFam" id="1.10.510.10:FF:000129">
    <property type="entry name" value="cysteine-rich receptor-like protein kinase 10"/>
    <property type="match status" value="1"/>
</dbReference>
<evidence type="ECO:0000256" key="5">
    <source>
        <dbReference type="ARBA" id="ARBA00022692"/>
    </source>
</evidence>
<keyword evidence="10 17" id="KW-0067">ATP-binding</keyword>
<evidence type="ECO:0000256" key="11">
    <source>
        <dbReference type="ARBA" id="ARBA00022989"/>
    </source>
</evidence>
<keyword evidence="23" id="KW-1185">Reference proteome</keyword>
<evidence type="ECO:0000259" key="21">
    <source>
        <dbReference type="PROSITE" id="PS51473"/>
    </source>
</evidence>
<keyword evidence="14" id="KW-0325">Glycoprotein</keyword>
<evidence type="ECO:0000256" key="15">
    <source>
        <dbReference type="ARBA" id="ARBA00047558"/>
    </source>
</evidence>
<evidence type="ECO:0000256" key="18">
    <source>
        <dbReference type="SAM" id="MobiDB-lite"/>
    </source>
</evidence>
<dbReference type="FunFam" id="3.30.430.20:FF:000003">
    <property type="entry name" value="Cysteine-rich RLK (RECEPTOR-like protein kinase) 10"/>
    <property type="match status" value="1"/>
</dbReference>
<dbReference type="InterPro" id="IPR017441">
    <property type="entry name" value="Protein_kinase_ATP_BS"/>
</dbReference>
<keyword evidence="6" id="KW-0732">Signal</keyword>
<evidence type="ECO:0000256" key="9">
    <source>
        <dbReference type="ARBA" id="ARBA00022777"/>
    </source>
</evidence>
<reference evidence="23" key="1">
    <citation type="submission" date="2016-06" db="EMBL/GenBank/DDBJ databases">
        <title>Parallel loss of symbiosis genes in relatives of nitrogen-fixing non-legume Parasponia.</title>
        <authorList>
            <person name="Van Velzen R."/>
            <person name="Holmer R."/>
            <person name="Bu F."/>
            <person name="Rutten L."/>
            <person name="Van Zeijl A."/>
            <person name="Liu W."/>
            <person name="Santuari L."/>
            <person name="Cao Q."/>
            <person name="Sharma T."/>
            <person name="Shen D."/>
            <person name="Roswanjaya Y."/>
            <person name="Wardhani T."/>
            <person name="Kalhor M.S."/>
            <person name="Jansen J."/>
            <person name="Van den Hoogen J."/>
            <person name="Gungor B."/>
            <person name="Hartog M."/>
            <person name="Hontelez J."/>
            <person name="Verver J."/>
            <person name="Yang W.-C."/>
            <person name="Schijlen E."/>
            <person name="Repin R."/>
            <person name="Schilthuizen M."/>
            <person name="Schranz E."/>
            <person name="Heidstra R."/>
            <person name="Miyata K."/>
            <person name="Fedorova E."/>
            <person name="Kohlen W."/>
            <person name="Bisseling T."/>
            <person name="Smit S."/>
            <person name="Geurts R."/>
        </authorList>
    </citation>
    <scope>NUCLEOTIDE SEQUENCE [LARGE SCALE GENOMIC DNA]</scope>
    <source>
        <strain evidence="23">cv. WU1-14</strain>
    </source>
</reference>
<dbReference type="GO" id="GO:0005886">
    <property type="term" value="C:plasma membrane"/>
    <property type="evidence" value="ECO:0007669"/>
    <property type="project" value="TreeGrafter"/>
</dbReference>
<comment type="catalytic activity">
    <reaction evidence="15">
        <text>L-seryl-[protein] + ATP = O-phospho-L-seryl-[protein] + ADP + H(+)</text>
        <dbReference type="Rhea" id="RHEA:17989"/>
        <dbReference type="Rhea" id="RHEA-COMP:9863"/>
        <dbReference type="Rhea" id="RHEA-COMP:11604"/>
        <dbReference type="ChEBI" id="CHEBI:15378"/>
        <dbReference type="ChEBI" id="CHEBI:29999"/>
        <dbReference type="ChEBI" id="CHEBI:30616"/>
        <dbReference type="ChEBI" id="CHEBI:83421"/>
        <dbReference type="ChEBI" id="CHEBI:456216"/>
    </reaction>
</comment>
<dbReference type="GO" id="GO:0006979">
    <property type="term" value="P:response to oxidative stress"/>
    <property type="evidence" value="ECO:0007669"/>
    <property type="project" value="UniProtKB-ARBA"/>
</dbReference>
<dbReference type="PANTHER" id="PTHR27002">
    <property type="entry name" value="RECEPTOR-LIKE SERINE/THREONINE-PROTEIN KINASE SD1-8"/>
    <property type="match status" value="1"/>
</dbReference>
<evidence type="ECO:0000256" key="6">
    <source>
        <dbReference type="ARBA" id="ARBA00022729"/>
    </source>
</evidence>
<keyword evidence="3" id="KW-0597">Phosphoprotein</keyword>
<keyword evidence="11 19" id="KW-1133">Transmembrane helix</keyword>
<dbReference type="SUPFAM" id="SSF56112">
    <property type="entry name" value="Protein kinase-like (PK-like)"/>
    <property type="match status" value="1"/>
</dbReference>
<dbReference type="Proteomes" id="UP000237105">
    <property type="component" value="Unassembled WGS sequence"/>
</dbReference>
<evidence type="ECO:0000256" key="1">
    <source>
        <dbReference type="ARBA" id="ARBA00004167"/>
    </source>
</evidence>
<dbReference type="InterPro" id="IPR011009">
    <property type="entry name" value="Kinase-like_dom_sf"/>
</dbReference>
<feature type="domain" description="Protein kinase" evidence="20">
    <location>
        <begin position="349"/>
        <end position="624"/>
    </location>
</feature>
<comment type="subcellular location">
    <subcellularLocation>
        <location evidence="1">Membrane</location>
        <topology evidence="1">Single-pass membrane protein</topology>
    </subcellularLocation>
</comment>
<dbReference type="Pfam" id="PF01657">
    <property type="entry name" value="Stress-antifung"/>
    <property type="match status" value="2"/>
</dbReference>
<dbReference type="GO" id="GO:0004674">
    <property type="term" value="F:protein serine/threonine kinase activity"/>
    <property type="evidence" value="ECO:0007669"/>
    <property type="project" value="UniProtKB-KW"/>
</dbReference>
<feature type="binding site" evidence="17">
    <location>
        <position position="377"/>
    </location>
    <ligand>
        <name>ATP</name>
        <dbReference type="ChEBI" id="CHEBI:30616"/>
    </ligand>
</feature>
<evidence type="ECO:0000256" key="19">
    <source>
        <dbReference type="SAM" id="Phobius"/>
    </source>
</evidence>
<dbReference type="PROSITE" id="PS51473">
    <property type="entry name" value="GNK2"/>
    <property type="match status" value="2"/>
</dbReference>
<dbReference type="PROSITE" id="PS50011">
    <property type="entry name" value="PROTEIN_KINASE_DOM"/>
    <property type="match status" value="1"/>
</dbReference>
<evidence type="ECO:0000313" key="22">
    <source>
        <dbReference type="EMBL" id="PON32091.1"/>
    </source>
</evidence>
<keyword evidence="12 19" id="KW-0472">Membrane</keyword>
<evidence type="ECO:0000256" key="10">
    <source>
        <dbReference type="ARBA" id="ARBA00022840"/>
    </source>
</evidence>
<dbReference type="PROSITE" id="PS00108">
    <property type="entry name" value="PROTEIN_KINASE_ST"/>
    <property type="match status" value="1"/>
</dbReference>
<dbReference type="InterPro" id="IPR000719">
    <property type="entry name" value="Prot_kinase_dom"/>
</dbReference>
<name>A0A2P5A6D5_PARAD</name>
<dbReference type="AlphaFoldDB" id="A0A2P5A6D5"/>
<dbReference type="CDD" id="cd23509">
    <property type="entry name" value="Gnk2-like"/>
    <property type="match status" value="2"/>
</dbReference>
<keyword evidence="8 17" id="KW-0547">Nucleotide-binding</keyword>
<evidence type="ECO:0000256" key="16">
    <source>
        <dbReference type="ARBA" id="ARBA00047951"/>
    </source>
</evidence>
<dbReference type="InterPro" id="IPR002902">
    <property type="entry name" value="GNK2"/>
</dbReference>
<evidence type="ECO:0000256" key="2">
    <source>
        <dbReference type="ARBA" id="ARBA00022527"/>
    </source>
</evidence>
<evidence type="ECO:0000256" key="4">
    <source>
        <dbReference type="ARBA" id="ARBA00022679"/>
    </source>
</evidence>
<keyword evidence="9 22" id="KW-0418">Kinase</keyword>
<evidence type="ECO:0000256" key="13">
    <source>
        <dbReference type="ARBA" id="ARBA00023170"/>
    </source>
</evidence>
<dbReference type="CDD" id="cd14066">
    <property type="entry name" value="STKc_IRAK"/>
    <property type="match status" value="1"/>
</dbReference>
<dbReference type="FunFam" id="3.30.430.20:FF:000002">
    <property type="entry name" value="Cysteine-rich receptor-like protein kinase 10"/>
    <property type="match status" value="1"/>
</dbReference>